<dbReference type="GO" id="GO:0005524">
    <property type="term" value="F:ATP binding"/>
    <property type="evidence" value="ECO:0007669"/>
    <property type="project" value="UniProtKB-KW"/>
</dbReference>
<evidence type="ECO:0000256" key="2">
    <source>
        <dbReference type="ARBA" id="ARBA00022741"/>
    </source>
</evidence>
<evidence type="ECO:0000256" key="4">
    <source>
        <dbReference type="ARBA" id="ARBA00023267"/>
    </source>
</evidence>
<dbReference type="SUPFAM" id="SSF50037">
    <property type="entry name" value="C-terminal domain of transcriptional repressors"/>
    <property type="match status" value="1"/>
</dbReference>
<name>A0A7I7QQN1_9MYCO</name>
<dbReference type="GO" id="GO:0004077">
    <property type="term" value="F:biotin--[biotin carboxyl-carrier protein] ligase activity"/>
    <property type="evidence" value="ECO:0007669"/>
    <property type="project" value="UniProtKB-EC"/>
</dbReference>
<dbReference type="InterPro" id="IPR004143">
    <property type="entry name" value="BPL_LPL_catalytic"/>
</dbReference>
<dbReference type="AlphaFoldDB" id="A0A7I7QQN1"/>
<protein>
    <recommendedName>
        <fullName evidence="5">biotin--[biotin carboxyl-carrier protein] ligase</fullName>
        <ecNumber evidence="5">6.3.4.15</ecNumber>
    </recommendedName>
</protein>
<dbReference type="Pfam" id="PF03099">
    <property type="entry name" value="BPL_LplA_LipB"/>
    <property type="match status" value="1"/>
</dbReference>
<dbReference type="PANTHER" id="PTHR12835">
    <property type="entry name" value="BIOTIN PROTEIN LIGASE"/>
    <property type="match status" value="1"/>
</dbReference>
<dbReference type="Proteomes" id="UP000467193">
    <property type="component" value="Chromosome"/>
</dbReference>
<keyword evidence="2" id="KW-0547">Nucleotide-binding</keyword>
<accession>A0A7I7QQN1</accession>
<keyword evidence="4" id="KW-0092">Biotin</keyword>
<dbReference type="Pfam" id="PF02237">
    <property type="entry name" value="BPL_C"/>
    <property type="match status" value="1"/>
</dbReference>
<keyword evidence="1 7" id="KW-0436">Ligase</keyword>
<feature type="domain" description="BPL/LPL catalytic" evidence="6">
    <location>
        <begin position="24"/>
        <end position="201"/>
    </location>
</feature>
<dbReference type="InterPro" id="IPR008988">
    <property type="entry name" value="Transcriptional_repressor_C"/>
</dbReference>
<evidence type="ECO:0000256" key="5">
    <source>
        <dbReference type="ARBA" id="ARBA00024227"/>
    </source>
</evidence>
<dbReference type="RefSeq" id="WP_163797498.1">
    <property type="nucleotide sequence ID" value="NZ_AP022588.1"/>
</dbReference>
<dbReference type="InterPro" id="IPR003142">
    <property type="entry name" value="BPL_C"/>
</dbReference>
<dbReference type="Gene3D" id="3.30.930.10">
    <property type="entry name" value="Bira Bifunctional Protein, Domain 2"/>
    <property type="match status" value="1"/>
</dbReference>
<gene>
    <name evidence="7" type="ORF">MSEDJ_27100</name>
</gene>
<keyword evidence="8" id="KW-1185">Reference proteome</keyword>
<evidence type="ECO:0000256" key="3">
    <source>
        <dbReference type="ARBA" id="ARBA00022840"/>
    </source>
</evidence>
<sequence length="270" mass="27682">MPTAGRTPLDVTELRERILASVPASRIDVVAETGSTNADLMGRAARGEDVVGAVLIAENQTAGRGRNGRVWSSVPGAQVIVSIAVDAADVPVGSWGWVPLVTGLAVVDAVREVTGVEAGLKWPNDVLAASDGRKLAGILAEVAPSPSTIVVGVGLNVSYDADELPDPNATSLTLQGAADVDRAGLIVELLGELVRRVDGLRSAGGADADLVAEYASRSLTVSARVRVTLPGDRTVVGMATGIDPQGRLHVDTETGVITISAGDVVHLRPV</sequence>
<evidence type="ECO:0000313" key="7">
    <source>
        <dbReference type="EMBL" id="BBY28614.1"/>
    </source>
</evidence>
<dbReference type="SUPFAM" id="SSF55681">
    <property type="entry name" value="Class II aaRS and biotin synthetases"/>
    <property type="match status" value="1"/>
</dbReference>
<evidence type="ECO:0000313" key="8">
    <source>
        <dbReference type="Proteomes" id="UP000467193"/>
    </source>
</evidence>
<dbReference type="PANTHER" id="PTHR12835:SF5">
    <property type="entry name" value="BIOTIN--PROTEIN LIGASE"/>
    <property type="match status" value="1"/>
</dbReference>
<dbReference type="NCBIfam" id="TIGR00121">
    <property type="entry name" value="birA_ligase"/>
    <property type="match status" value="1"/>
</dbReference>
<dbReference type="InterPro" id="IPR045864">
    <property type="entry name" value="aa-tRNA-synth_II/BPL/LPL"/>
</dbReference>
<evidence type="ECO:0000256" key="1">
    <source>
        <dbReference type="ARBA" id="ARBA00022598"/>
    </source>
</evidence>
<evidence type="ECO:0000259" key="6">
    <source>
        <dbReference type="PROSITE" id="PS51733"/>
    </source>
</evidence>
<proteinExistence type="predicted"/>
<dbReference type="InterPro" id="IPR004408">
    <property type="entry name" value="Biotin_CoA_COase_ligase"/>
</dbReference>
<dbReference type="EMBL" id="AP022588">
    <property type="protein sequence ID" value="BBY28614.1"/>
    <property type="molecule type" value="Genomic_DNA"/>
</dbReference>
<dbReference type="KEGG" id="msei:MSEDJ_27100"/>
<keyword evidence="3" id="KW-0067">ATP-binding</keyword>
<dbReference type="EC" id="6.3.4.15" evidence="5"/>
<reference evidence="7 8" key="1">
    <citation type="journal article" date="2019" name="Emerg. Microbes Infect.">
        <title>Comprehensive subspecies identification of 175 nontuberculous mycobacteria species based on 7547 genomic profiles.</title>
        <authorList>
            <person name="Matsumoto Y."/>
            <person name="Kinjo T."/>
            <person name="Motooka D."/>
            <person name="Nabeya D."/>
            <person name="Jung N."/>
            <person name="Uechi K."/>
            <person name="Horii T."/>
            <person name="Iida T."/>
            <person name="Fujita J."/>
            <person name="Nakamura S."/>
        </authorList>
    </citation>
    <scope>NUCLEOTIDE SEQUENCE [LARGE SCALE GENOMIC DNA]</scope>
    <source>
        <strain evidence="7 8">JCM 17899</strain>
    </source>
</reference>
<organism evidence="7 8">
    <name type="scientific">Mycolicibacterium sediminis</name>
    <dbReference type="NCBI Taxonomy" id="1286180"/>
    <lineage>
        <taxon>Bacteria</taxon>
        <taxon>Bacillati</taxon>
        <taxon>Actinomycetota</taxon>
        <taxon>Actinomycetes</taxon>
        <taxon>Mycobacteriales</taxon>
        <taxon>Mycobacteriaceae</taxon>
        <taxon>Mycolicibacterium</taxon>
    </lineage>
</organism>
<dbReference type="CDD" id="cd16442">
    <property type="entry name" value="BPL"/>
    <property type="match status" value="1"/>
</dbReference>
<dbReference type="Gene3D" id="2.30.30.100">
    <property type="match status" value="1"/>
</dbReference>
<dbReference type="PROSITE" id="PS51733">
    <property type="entry name" value="BPL_LPL_CATALYTIC"/>
    <property type="match status" value="1"/>
</dbReference>
<dbReference type="GO" id="GO:0005737">
    <property type="term" value="C:cytoplasm"/>
    <property type="evidence" value="ECO:0007669"/>
    <property type="project" value="TreeGrafter"/>
</dbReference>